<feature type="domain" description="Helicase ATP-binding" evidence="6">
    <location>
        <begin position="22"/>
        <end position="185"/>
    </location>
</feature>
<feature type="compositionally biased region" description="Polar residues" evidence="5">
    <location>
        <begin position="854"/>
        <end position="863"/>
    </location>
</feature>
<feature type="domain" description="Helicase C-terminal" evidence="7">
    <location>
        <begin position="217"/>
        <end position="385"/>
    </location>
</feature>
<evidence type="ECO:0000256" key="2">
    <source>
        <dbReference type="ARBA" id="ARBA00022801"/>
    </source>
</evidence>
<dbReference type="GO" id="GO:0004386">
    <property type="term" value="F:helicase activity"/>
    <property type="evidence" value="ECO:0007669"/>
    <property type="project" value="UniProtKB-KW"/>
</dbReference>
<gene>
    <name evidence="8" type="ordered locus">Dde_1172</name>
</gene>
<keyword evidence="4" id="KW-0067">ATP-binding</keyword>
<keyword evidence="9" id="KW-1185">Reference proteome</keyword>
<dbReference type="InterPro" id="IPR014001">
    <property type="entry name" value="Helicase_ATP-bd"/>
</dbReference>
<dbReference type="SMART" id="SM00847">
    <property type="entry name" value="HA2"/>
    <property type="match status" value="1"/>
</dbReference>
<dbReference type="PROSITE" id="PS51192">
    <property type="entry name" value="HELICASE_ATP_BIND_1"/>
    <property type="match status" value="1"/>
</dbReference>
<dbReference type="Gene3D" id="1.20.120.1080">
    <property type="match status" value="1"/>
</dbReference>
<evidence type="ECO:0000313" key="9">
    <source>
        <dbReference type="Proteomes" id="UP000002710"/>
    </source>
</evidence>
<dbReference type="GO" id="GO:0003676">
    <property type="term" value="F:nucleic acid binding"/>
    <property type="evidence" value="ECO:0007669"/>
    <property type="project" value="InterPro"/>
</dbReference>
<dbReference type="SMART" id="SM00490">
    <property type="entry name" value="HELICc"/>
    <property type="match status" value="1"/>
</dbReference>
<dbReference type="InterPro" id="IPR013689">
    <property type="entry name" value="RNA_helicase_ATP-dep_HrpB_C"/>
</dbReference>
<sequence length="863" mass="93143">MSLFLPAATQQLPVSGILQELTDTLARTTCCVLQAPPGAGKTTAVPLALLHAQLPAGRIVMLEPRRLAARSAARRMAQMLGQRTGETVGFRVRHHSCTGSGTRIEVVTEGVLTRMVQSDPALTDVACVIFDEFHERSLQGDLGLTLCLEVQAALRPELRLIVMSATLDGAPVAALMGGCPVLTATGRSHAVHTRHFAPPAGRSMLDRHHCIQLIADGIRRALYEEQGSILAFLPGLREITLVAEALQGAVSPDGCRVQVLPLHGRLPPQQQDAAICPAPQGVRKVVLSTSVAETSLTLEGIRIVVDSGLTRKAQFDPRSGMTGLVTRRASLAAAAQRQGRAGRLQEGICYRLWSKADEPAMPAFDRPEILEADLVPLALELARWGACDHNSLPWLTPPPHSSMEQAAMLLCQLGALKPAPSTGLRHITQHGARMAALPVHPRLAHMVITAADTGQPDILEQACRIAAVFSEAPSALRRQADLCTVIEDAATGRTTDSRTAARTAQMTRRLAAAAGKGPDDRPAVQALRTLPADARCAALCALAFPDRIGKATGQGRFLLTCGRAAIVAATHPLAGSPFIVAAELDGQNADARIHAAAALDSRTVETLYADNIAQQDNIQWNPQTEAVEATTQRTLWKLPLEVRPLAEKPHTQAAVQAMCEGIRSMGLSALPWTRETETLRQRVMLLRRHEPCGADQINIWPDFSEETLLATLETWLAPFLDGIRRRTQLKNLNLKTALQAMLPWPLPARLEQEAPELLTVPSGSNIRLDYSGPVPVLAVKLQEMFGATATPAIGNGRIPVLVHLLSPAGRPLQITQDLEGFWKNGYRQVKAEMKGRYPKHPWPDDPVSARPTRRTNTGSKNVS</sequence>
<evidence type="ECO:0000256" key="4">
    <source>
        <dbReference type="ARBA" id="ARBA00022840"/>
    </source>
</evidence>
<reference evidence="8 9" key="1">
    <citation type="journal article" date="2011" name="J. Bacteriol.">
        <title>Complete genome sequence and updated annotation of Desulfovibrio alaskensis G20.</title>
        <authorList>
            <person name="Hauser L.J."/>
            <person name="Land M.L."/>
            <person name="Brown S.D."/>
            <person name="Larimer F."/>
            <person name="Keller K.L."/>
            <person name="Rapp-Giles B.J."/>
            <person name="Price M.N."/>
            <person name="Lin M."/>
            <person name="Bruce D.C."/>
            <person name="Detter J.C."/>
            <person name="Tapia R."/>
            <person name="Han C.S."/>
            <person name="Goodwin L.A."/>
            <person name="Cheng J.F."/>
            <person name="Pitluck S."/>
            <person name="Copeland A."/>
            <person name="Lucas S."/>
            <person name="Nolan M."/>
            <person name="Lapidus A.L."/>
            <person name="Palumbo A.V."/>
            <person name="Wall J.D."/>
        </authorList>
    </citation>
    <scope>NUCLEOTIDE SEQUENCE [LARGE SCALE GENOMIC DNA]</scope>
    <source>
        <strain evidence="9">ATCC BAA 1058 / DSM 17464 / G20</strain>
    </source>
</reference>
<dbReference type="CDD" id="cd18791">
    <property type="entry name" value="SF2_C_RHA"/>
    <property type="match status" value="1"/>
</dbReference>
<organism evidence="8 9">
    <name type="scientific">Oleidesulfovibrio alaskensis (strain ATCC BAA-1058 / DSM 17464 / G20)</name>
    <name type="common">Desulfovibrio alaskensis</name>
    <dbReference type="NCBI Taxonomy" id="207559"/>
    <lineage>
        <taxon>Bacteria</taxon>
        <taxon>Pseudomonadati</taxon>
        <taxon>Thermodesulfobacteriota</taxon>
        <taxon>Desulfovibrionia</taxon>
        <taxon>Desulfovibrionales</taxon>
        <taxon>Desulfovibrionaceae</taxon>
        <taxon>Oleidesulfovibrio</taxon>
    </lineage>
</organism>
<dbReference type="HOGENOM" id="CLU_001832_5_6_7"/>
<dbReference type="GO" id="GO:0016787">
    <property type="term" value="F:hydrolase activity"/>
    <property type="evidence" value="ECO:0007669"/>
    <property type="project" value="UniProtKB-KW"/>
</dbReference>
<evidence type="ECO:0000259" key="6">
    <source>
        <dbReference type="PROSITE" id="PS51192"/>
    </source>
</evidence>
<dbReference type="SUPFAM" id="SSF52540">
    <property type="entry name" value="P-loop containing nucleoside triphosphate hydrolases"/>
    <property type="match status" value="1"/>
</dbReference>
<dbReference type="RefSeq" id="WP_011367193.1">
    <property type="nucleotide sequence ID" value="NC_007519.1"/>
</dbReference>
<dbReference type="FunFam" id="3.40.50.300:FF:002125">
    <property type="entry name" value="ATP-dependent helicase HrpB"/>
    <property type="match status" value="1"/>
</dbReference>
<keyword evidence="1" id="KW-0547">Nucleotide-binding</keyword>
<dbReference type="InterPro" id="IPR001650">
    <property type="entry name" value="Helicase_C-like"/>
</dbReference>
<dbReference type="PANTHER" id="PTHR43519:SF1">
    <property type="entry name" value="ATP-DEPENDENT RNA HELICASE HRPB"/>
    <property type="match status" value="1"/>
</dbReference>
<dbReference type="NCBIfam" id="TIGR01970">
    <property type="entry name" value="DEAH_box_HrpB"/>
    <property type="match status" value="1"/>
</dbReference>
<dbReference type="KEGG" id="dde:Dde_1172"/>
<dbReference type="InterPro" id="IPR027417">
    <property type="entry name" value="P-loop_NTPase"/>
</dbReference>
<dbReference type="STRING" id="207559.Dde_1172"/>
<dbReference type="InterPro" id="IPR010225">
    <property type="entry name" value="HrpB"/>
</dbReference>
<dbReference type="eggNOG" id="COG1643">
    <property type="taxonomic scope" value="Bacteria"/>
</dbReference>
<keyword evidence="2" id="KW-0378">Hydrolase</keyword>
<evidence type="ECO:0000256" key="1">
    <source>
        <dbReference type="ARBA" id="ARBA00022741"/>
    </source>
</evidence>
<dbReference type="InterPro" id="IPR007502">
    <property type="entry name" value="Helicase-assoc_dom"/>
</dbReference>
<dbReference type="Proteomes" id="UP000002710">
    <property type="component" value="Chromosome"/>
</dbReference>
<dbReference type="PANTHER" id="PTHR43519">
    <property type="entry name" value="ATP-DEPENDENT RNA HELICASE HRPB"/>
    <property type="match status" value="1"/>
</dbReference>
<protein>
    <submittedName>
        <fullName evidence="8">ATP-dependent helicase HrpB</fullName>
    </submittedName>
</protein>
<keyword evidence="3 8" id="KW-0347">Helicase</keyword>
<dbReference type="Pfam" id="PF00271">
    <property type="entry name" value="Helicase_C"/>
    <property type="match status" value="1"/>
</dbReference>
<evidence type="ECO:0000313" key="8">
    <source>
        <dbReference type="EMBL" id="ABB37973.1"/>
    </source>
</evidence>
<dbReference type="CDD" id="cd17990">
    <property type="entry name" value="DEXHc_HrpB"/>
    <property type="match status" value="1"/>
</dbReference>
<evidence type="ECO:0000256" key="3">
    <source>
        <dbReference type="ARBA" id="ARBA00022806"/>
    </source>
</evidence>
<dbReference type="PROSITE" id="PS51194">
    <property type="entry name" value="HELICASE_CTER"/>
    <property type="match status" value="1"/>
</dbReference>
<dbReference type="Pfam" id="PF00270">
    <property type="entry name" value="DEAD"/>
    <property type="match status" value="1"/>
</dbReference>
<evidence type="ECO:0000256" key="5">
    <source>
        <dbReference type="SAM" id="MobiDB-lite"/>
    </source>
</evidence>
<evidence type="ECO:0000259" key="7">
    <source>
        <dbReference type="PROSITE" id="PS51194"/>
    </source>
</evidence>
<proteinExistence type="predicted"/>
<name>Q313C3_OLEA2</name>
<dbReference type="Gene3D" id="3.40.50.300">
    <property type="entry name" value="P-loop containing nucleotide triphosphate hydrolases"/>
    <property type="match status" value="2"/>
</dbReference>
<dbReference type="AlphaFoldDB" id="Q313C3"/>
<dbReference type="PIRSF" id="PIRSF005496">
    <property type="entry name" value="ATP_hel_hrpB"/>
    <property type="match status" value="1"/>
</dbReference>
<dbReference type="Pfam" id="PF08482">
    <property type="entry name" value="HrpB_C"/>
    <property type="match status" value="1"/>
</dbReference>
<dbReference type="EMBL" id="CP000112">
    <property type="protein sequence ID" value="ABB37973.1"/>
    <property type="molecule type" value="Genomic_DNA"/>
</dbReference>
<dbReference type="InterPro" id="IPR011545">
    <property type="entry name" value="DEAD/DEAH_box_helicase_dom"/>
</dbReference>
<dbReference type="GO" id="GO:0005524">
    <property type="term" value="F:ATP binding"/>
    <property type="evidence" value="ECO:0007669"/>
    <property type="project" value="UniProtKB-KW"/>
</dbReference>
<dbReference type="SMART" id="SM00487">
    <property type="entry name" value="DEXDc"/>
    <property type="match status" value="1"/>
</dbReference>
<feature type="region of interest" description="Disordered" evidence="5">
    <location>
        <begin position="833"/>
        <end position="863"/>
    </location>
</feature>
<accession>Q313C3</accession>
<dbReference type="InterPro" id="IPR049614">
    <property type="entry name" value="HrpB_DEXH"/>
</dbReference>